<dbReference type="GO" id="GO:0009252">
    <property type="term" value="P:peptidoglycan biosynthetic process"/>
    <property type="evidence" value="ECO:0007669"/>
    <property type="project" value="UniProtKB-KW"/>
</dbReference>
<evidence type="ECO:0000256" key="7">
    <source>
        <dbReference type="ARBA" id="ARBA00022676"/>
    </source>
</evidence>
<evidence type="ECO:0000256" key="5">
    <source>
        <dbReference type="ARBA" id="ARBA00022645"/>
    </source>
</evidence>
<evidence type="ECO:0000256" key="16">
    <source>
        <dbReference type="ARBA" id="ARBA00049902"/>
    </source>
</evidence>
<keyword evidence="12" id="KW-0472">Membrane</keyword>
<dbReference type="PATRIC" id="fig|1618658.3.peg.458"/>
<dbReference type="Gene3D" id="3.40.710.10">
    <property type="entry name" value="DD-peptidase/beta-lactamase superfamily"/>
    <property type="match status" value="1"/>
</dbReference>
<dbReference type="NCBIfam" id="TIGR02074">
    <property type="entry name" value="PBP_1a_fam"/>
    <property type="match status" value="1"/>
</dbReference>
<evidence type="ECO:0000256" key="9">
    <source>
        <dbReference type="ARBA" id="ARBA00022801"/>
    </source>
</evidence>
<evidence type="ECO:0000259" key="18">
    <source>
        <dbReference type="Pfam" id="PF00912"/>
    </source>
</evidence>
<dbReference type="Pfam" id="PF00912">
    <property type="entry name" value="Transgly"/>
    <property type="match status" value="1"/>
</dbReference>
<comment type="catalytic activity">
    <reaction evidence="16">
        <text>[GlcNAc-(1-&gt;4)-Mur2Ac(oyl-L-Ala-gamma-D-Glu-L-Lys-D-Ala-D-Ala)](n)-di-trans,octa-cis-undecaprenyl diphosphate + beta-D-GlcNAc-(1-&gt;4)-Mur2Ac(oyl-L-Ala-gamma-D-Glu-L-Lys-D-Ala-D-Ala)-di-trans,octa-cis-undecaprenyl diphosphate = [GlcNAc-(1-&gt;4)-Mur2Ac(oyl-L-Ala-gamma-D-Glu-L-Lys-D-Ala-D-Ala)](n+1)-di-trans,octa-cis-undecaprenyl diphosphate + di-trans,octa-cis-undecaprenyl diphosphate + H(+)</text>
        <dbReference type="Rhea" id="RHEA:23708"/>
        <dbReference type="Rhea" id="RHEA-COMP:9602"/>
        <dbReference type="Rhea" id="RHEA-COMP:9603"/>
        <dbReference type="ChEBI" id="CHEBI:15378"/>
        <dbReference type="ChEBI" id="CHEBI:58405"/>
        <dbReference type="ChEBI" id="CHEBI:60033"/>
        <dbReference type="ChEBI" id="CHEBI:78435"/>
        <dbReference type="EC" id="2.4.99.28"/>
    </reaction>
</comment>
<keyword evidence="7" id="KW-0328">Glycosyltransferase</keyword>
<evidence type="ECO:0000256" key="12">
    <source>
        <dbReference type="ARBA" id="ARBA00023136"/>
    </source>
</evidence>
<dbReference type="InterPro" id="IPR013783">
    <property type="entry name" value="Ig-like_fold"/>
</dbReference>
<dbReference type="GO" id="GO:0008658">
    <property type="term" value="F:penicillin binding"/>
    <property type="evidence" value="ECO:0007669"/>
    <property type="project" value="InterPro"/>
</dbReference>
<feature type="domain" description="Penicillin-binding protein transpeptidase" evidence="17">
    <location>
        <begin position="317"/>
        <end position="588"/>
    </location>
</feature>
<dbReference type="SUPFAM" id="SSF53955">
    <property type="entry name" value="Lysozyme-like"/>
    <property type="match status" value="1"/>
</dbReference>
<dbReference type="EMBL" id="LCJT01000012">
    <property type="protein sequence ID" value="KKT83731.1"/>
    <property type="molecule type" value="Genomic_DNA"/>
</dbReference>
<evidence type="ECO:0000256" key="11">
    <source>
        <dbReference type="ARBA" id="ARBA00022984"/>
    </source>
</evidence>
<dbReference type="GO" id="GO:0008360">
    <property type="term" value="P:regulation of cell shape"/>
    <property type="evidence" value="ECO:0007669"/>
    <property type="project" value="UniProtKB-KW"/>
</dbReference>
<comment type="similarity">
    <text evidence="3">In the N-terminal section; belongs to the glycosyltransferase 51 family.</text>
</comment>
<accession>A0A0G1KJ70</accession>
<dbReference type="InterPro" id="IPR001264">
    <property type="entry name" value="Glyco_trans_51"/>
</dbReference>
<dbReference type="GO" id="GO:0030288">
    <property type="term" value="C:outer membrane-bounded periplasmic space"/>
    <property type="evidence" value="ECO:0007669"/>
    <property type="project" value="TreeGrafter"/>
</dbReference>
<evidence type="ECO:0000256" key="8">
    <source>
        <dbReference type="ARBA" id="ARBA00022679"/>
    </source>
</evidence>
<organism evidence="19 20">
    <name type="scientific">Candidatus Giovannonibacteria bacterium GW2011_GWC2_44_9</name>
    <dbReference type="NCBI Taxonomy" id="1618658"/>
    <lineage>
        <taxon>Bacteria</taxon>
        <taxon>Candidatus Giovannoniibacteriota</taxon>
    </lineage>
</organism>
<dbReference type="GO" id="GO:0005886">
    <property type="term" value="C:plasma membrane"/>
    <property type="evidence" value="ECO:0007669"/>
    <property type="project" value="UniProtKB-SubCell"/>
</dbReference>
<dbReference type="PANTHER" id="PTHR32282">
    <property type="entry name" value="BINDING PROTEIN TRANSPEPTIDASE, PUTATIVE-RELATED"/>
    <property type="match status" value="1"/>
</dbReference>
<dbReference type="GO" id="GO:0006508">
    <property type="term" value="P:proteolysis"/>
    <property type="evidence" value="ECO:0007669"/>
    <property type="project" value="UniProtKB-KW"/>
</dbReference>
<keyword evidence="4" id="KW-1003">Cell membrane</keyword>
<dbReference type="Proteomes" id="UP000033915">
    <property type="component" value="Unassembled WGS sequence"/>
</dbReference>
<dbReference type="InterPro" id="IPR036950">
    <property type="entry name" value="PBP_transglycosylase"/>
</dbReference>
<evidence type="ECO:0000256" key="4">
    <source>
        <dbReference type="ARBA" id="ARBA00022475"/>
    </source>
</evidence>
<dbReference type="AlphaFoldDB" id="A0A0G1KJ70"/>
<evidence type="ECO:0000256" key="3">
    <source>
        <dbReference type="ARBA" id="ARBA00007739"/>
    </source>
</evidence>
<evidence type="ECO:0000256" key="1">
    <source>
        <dbReference type="ARBA" id="ARBA00004236"/>
    </source>
</evidence>
<gene>
    <name evidence="19" type="ORF">UW81_C0012G0020</name>
</gene>
<reference evidence="19 20" key="1">
    <citation type="journal article" date="2015" name="Nature">
        <title>rRNA introns, odd ribosomes, and small enigmatic genomes across a large radiation of phyla.</title>
        <authorList>
            <person name="Brown C.T."/>
            <person name="Hug L.A."/>
            <person name="Thomas B.C."/>
            <person name="Sharon I."/>
            <person name="Castelle C.J."/>
            <person name="Singh A."/>
            <person name="Wilkins M.J."/>
            <person name="Williams K.H."/>
            <person name="Banfield J.F."/>
        </authorList>
    </citation>
    <scope>NUCLEOTIDE SEQUENCE [LARGE SCALE GENOMIC DNA]</scope>
</reference>
<comment type="subcellular location">
    <subcellularLocation>
        <location evidence="1">Cell membrane</location>
    </subcellularLocation>
</comment>
<dbReference type="InterPro" id="IPR012338">
    <property type="entry name" value="Beta-lactam/transpept-like"/>
</dbReference>
<evidence type="ECO:0000256" key="13">
    <source>
        <dbReference type="ARBA" id="ARBA00023268"/>
    </source>
</evidence>
<evidence type="ECO:0000256" key="6">
    <source>
        <dbReference type="ARBA" id="ARBA00022670"/>
    </source>
</evidence>
<comment type="catalytic activity">
    <reaction evidence="15">
        <text>Preferential cleavage: (Ac)2-L-Lys-D-Ala-|-D-Ala. Also transpeptidation of peptidyl-alanyl moieties that are N-acyl substituents of D-alanine.</text>
        <dbReference type="EC" id="3.4.16.4"/>
    </reaction>
</comment>
<keyword evidence="5" id="KW-0121">Carboxypeptidase</keyword>
<dbReference type="PANTHER" id="PTHR32282:SF11">
    <property type="entry name" value="PENICILLIN-BINDING PROTEIN 1B"/>
    <property type="match status" value="1"/>
</dbReference>
<sequence>MFLIRILLAGILLGGALLFFVASVSVPNLNSFDERKIAESTKIYDRTGNILLYDVHGEEKRTVIPFNEIPRSVKNATIAIEDDSFYQHFGFRPFAFLRAVFINILRGSFEQGGSTITQQLAKTTLLTPEKTILRKIKEIIIAFKIERRYSKDEILNFYLNQIPYGSSAYGIEAASESFFSKHAKDLTILESAYLVSLPKAPSYYSPYGKHTKELDGRAQFALKRMKDLGFLSDKEYEDAKNQKVKFAPARSQGIIAPHFVIEVRDELNNKFGEDAVETNGFKVTTTLDTGLQQKAEDVVDKYAESNEKNFNAKNEGVVAVGPKTGDILAMVGSRNYFDTEHEGNFNIATTHRQPGSSFKPFVYATAFKKGYTPETTLFDLPTEFNPLCTPDGQPTAGVDKDKCYHPQNFDNKFRGPVTLREALSQSLNVPSVKTLYLVGIPDSLATARDFGITSLNEPDRYGLTLVLGGGEVSLLELVSAYSVFANDGVRNPYRYILKIEDAVGKIIYEARSQPREVIDKNIARTISNILSDDKARAPSFGEFSALYFTEKQVAAKTGTTNDYRDAWVIGYTPNIAIGAWAGNNDNSPMEKKVAGFIVAPWWHEIMDFATSNATSSVFVPPDPFEPPAGGPKPYLRGEWRGGEEFIIDKISGKLATPYTPPETQEKRVVRKVHSILYWIDQESAQLKNWEGPVRAWALANGLSDQNESVMPTAYDNVHVPENFPKITKLDVSPQKTTYSKSDTVVFRPRIESKFGIVQVDYFANDEYLGGMKTYPFELALLLTRLGEQNYITIKVKAYDSVGNTTEFYTPLIGITR</sequence>
<dbReference type="GO" id="GO:0008955">
    <property type="term" value="F:peptidoglycan glycosyltransferase activity"/>
    <property type="evidence" value="ECO:0007669"/>
    <property type="project" value="UniProtKB-EC"/>
</dbReference>
<dbReference type="Gene3D" id="2.60.40.10">
    <property type="entry name" value="Immunoglobulins"/>
    <property type="match status" value="1"/>
</dbReference>
<feature type="domain" description="Glycosyl transferase family 51" evidence="18">
    <location>
        <begin position="55"/>
        <end position="226"/>
    </location>
</feature>
<dbReference type="GO" id="GO:0071555">
    <property type="term" value="P:cell wall organization"/>
    <property type="evidence" value="ECO:0007669"/>
    <property type="project" value="UniProtKB-KW"/>
</dbReference>
<evidence type="ECO:0000256" key="14">
    <source>
        <dbReference type="ARBA" id="ARBA00023316"/>
    </source>
</evidence>
<name>A0A0G1KJ70_9BACT</name>
<dbReference type="Gene3D" id="1.10.3810.10">
    <property type="entry name" value="Biosynthetic peptidoglycan transglycosylase-like"/>
    <property type="match status" value="1"/>
</dbReference>
<evidence type="ECO:0000313" key="20">
    <source>
        <dbReference type="Proteomes" id="UP000033915"/>
    </source>
</evidence>
<keyword evidence="13" id="KW-0511">Multifunctional enzyme</keyword>
<keyword evidence="9" id="KW-0378">Hydrolase</keyword>
<dbReference type="InterPro" id="IPR023346">
    <property type="entry name" value="Lysozyme-like_dom_sf"/>
</dbReference>
<keyword evidence="8" id="KW-0808">Transferase</keyword>
<dbReference type="FunFam" id="1.10.3810.10:FF:000001">
    <property type="entry name" value="Penicillin-binding protein 1A"/>
    <property type="match status" value="1"/>
</dbReference>
<evidence type="ECO:0000259" key="17">
    <source>
        <dbReference type="Pfam" id="PF00905"/>
    </source>
</evidence>
<evidence type="ECO:0000256" key="2">
    <source>
        <dbReference type="ARBA" id="ARBA00007090"/>
    </source>
</evidence>
<dbReference type="Pfam" id="PF00905">
    <property type="entry name" value="Transpeptidase"/>
    <property type="match status" value="1"/>
</dbReference>
<evidence type="ECO:0000256" key="10">
    <source>
        <dbReference type="ARBA" id="ARBA00022960"/>
    </source>
</evidence>
<comment type="similarity">
    <text evidence="2">In the C-terminal section; belongs to the transpeptidase family.</text>
</comment>
<evidence type="ECO:0000313" key="19">
    <source>
        <dbReference type="EMBL" id="KKT83731.1"/>
    </source>
</evidence>
<evidence type="ECO:0000256" key="15">
    <source>
        <dbReference type="ARBA" id="ARBA00034000"/>
    </source>
</evidence>
<keyword evidence="6" id="KW-0645">Protease</keyword>
<dbReference type="InterPro" id="IPR001460">
    <property type="entry name" value="PCN-bd_Tpept"/>
</dbReference>
<dbReference type="SUPFAM" id="SSF56601">
    <property type="entry name" value="beta-lactamase/transpeptidase-like"/>
    <property type="match status" value="1"/>
</dbReference>
<protein>
    <submittedName>
        <fullName evidence="19">Penicillin-binding protein</fullName>
    </submittedName>
</protein>
<keyword evidence="14" id="KW-0961">Cell wall biogenesis/degradation</keyword>
<dbReference type="InterPro" id="IPR050396">
    <property type="entry name" value="Glycosyltr_51/Transpeptidase"/>
</dbReference>
<keyword evidence="11" id="KW-0573">Peptidoglycan synthesis</keyword>
<keyword evidence="10" id="KW-0133">Cell shape</keyword>
<comment type="caution">
    <text evidence="19">The sequence shown here is derived from an EMBL/GenBank/DDBJ whole genome shotgun (WGS) entry which is preliminary data.</text>
</comment>
<dbReference type="GO" id="GO:0009002">
    <property type="term" value="F:serine-type D-Ala-D-Ala carboxypeptidase activity"/>
    <property type="evidence" value="ECO:0007669"/>
    <property type="project" value="UniProtKB-EC"/>
</dbReference>
<proteinExistence type="inferred from homology"/>